<dbReference type="AlphaFoldDB" id="A0A4R8C2S1"/>
<dbReference type="Proteomes" id="UP000295146">
    <property type="component" value="Unassembled WGS sequence"/>
</dbReference>
<accession>A0A4R8C2S1</accession>
<dbReference type="Pfam" id="PF09346">
    <property type="entry name" value="SMI1_KNR4"/>
    <property type="match status" value="1"/>
</dbReference>
<sequence length="256" mass="28300">MVLQVDHAADRSDPPGGDAPAFSSLGTDLRLWHSAEAMNDSVAQSWSSITGWLAEHLPHGLEHLQPPATLADISGLRAAMGHRLPSDLIAWLGLNNGFGWQADFGRLIPFLYIPMGIDHMLRDREMLQRITATVSPDRPLSDEQEPAGTRSFDWLDAFLPIGDAGTDCHLFVDLREGEHHGCVGTFDNESDGFSIPEWFSITEMLADVADALTLNQPALQDHGRRLHAATPFPTRPPHAWTPYIDDGRLRWSSVEL</sequence>
<organism evidence="3 4">
    <name type="scientific">Kribbella pratensis</name>
    <dbReference type="NCBI Taxonomy" id="2512112"/>
    <lineage>
        <taxon>Bacteria</taxon>
        <taxon>Bacillati</taxon>
        <taxon>Actinomycetota</taxon>
        <taxon>Actinomycetes</taxon>
        <taxon>Propionibacteriales</taxon>
        <taxon>Kribbellaceae</taxon>
        <taxon>Kribbella</taxon>
    </lineage>
</organism>
<gene>
    <name evidence="3" type="ORF">EV653_4060</name>
</gene>
<protein>
    <submittedName>
        <fullName evidence="3">SMI1/KNR4 family protein SUKH-1</fullName>
    </submittedName>
</protein>
<name>A0A4R8C2S1_9ACTN</name>
<evidence type="ECO:0000313" key="4">
    <source>
        <dbReference type="Proteomes" id="UP000295146"/>
    </source>
</evidence>
<comment type="caution">
    <text evidence="3">The sequence shown here is derived from an EMBL/GenBank/DDBJ whole genome shotgun (WGS) entry which is preliminary data.</text>
</comment>
<evidence type="ECO:0000259" key="2">
    <source>
        <dbReference type="SMART" id="SM00860"/>
    </source>
</evidence>
<feature type="domain" description="Knr4/Smi1-like" evidence="2">
    <location>
        <begin position="67"/>
        <end position="207"/>
    </location>
</feature>
<dbReference type="SMART" id="SM00860">
    <property type="entry name" value="SMI1_KNR4"/>
    <property type="match status" value="1"/>
</dbReference>
<feature type="region of interest" description="Disordered" evidence="1">
    <location>
        <begin position="1"/>
        <end position="20"/>
    </location>
</feature>
<dbReference type="InterPro" id="IPR018958">
    <property type="entry name" value="Knr4/Smi1-like_dom"/>
</dbReference>
<dbReference type="SUPFAM" id="SSF160631">
    <property type="entry name" value="SMI1/KNR4-like"/>
    <property type="match status" value="1"/>
</dbReference>
<evidence type="ECO:0000313" key="3">
    <source>
        <dbReference type="EMBL" id="TDW70026.1"/>
    </source>
</evidence>
<dbReference type="EMBL" id="SODP01000002">
    <property type="protein sequence ID" value="TDW70026.1"/>
    <property type="molecule type" value="Genomic_DNA"/>
</dbReference>
<proteinExistence type="predicted"/>
<evidence type="ECO:0000256" key="1">
    <source>
        <dbReference type="SAM" id="MobiDB-lite"/>
    </source>
</evidence>
<reference evidence="3 4" key="1">
    <citation type="submission" date="2019-03" db="EMBL/GenBank/DDBJ databases">
        <title>Genomic Encyclopedia of Type Strains, Phase III (KMG-III): the genomes of soil and plant-associated and newly described type strains.</title>
        <authorList>
            <person name="Whitman W."/>
        </authorList>
    </citation>
    <scope>NUCLEOTIDE SEQUENCE [LARGE SCALE GENOMIC DNA]</scope>
    <source>
        <strain evidence="3 4">VKM Ac-2573</strain>
    </source>
</reference>
<dbReference type="InterPro" id="IPR037883">
    <property type="entry name" value="Knr4/Smi1-like_sf"/>
</dbReference>
<keyword evidence="4" id="KW-1185">Reference proteome</keyword>